<keyword evidence="2" id="KW-1185">Reference proteome</keyword>
<reference evidence="1 2" key="1">
    <citation type="journal article" date="2016" name="Mol. Biol. Evol.">
        <title>Comparative Genomics of Early-Diverging Mushroom-Forming Fungi Provides Insights into the Origins of Lignocellulose Decay Capabilities.</title>
        <authorList>
            <person name="Nagy L.G."/>
            <person name="Riley R."/>
            <person name="Tritt A."/>
            <person name="Adam C."/>
            <person name="Daum C."/>
            <person name="Floudas D."/>
            <person name="Sun H."/>
            <person name="Yadav J.S."/>
            <person name="Pangilinan J."/>
            <person name="Larsson K.H."/>
            <person name="Matsuura K."/>
            <person name="Barry K."/>
            <person name="Labutti K."/>
            <person name="Kuo R."/>
            <person name="Ohm R.A."/>
            <person name="Bhattacharya S.S."/>
            <person name="Shirouzu T."/>
            <person name="Yoshinaga Y."/>
            <person name="Martin F.M."/>
            <person name="Grigoriev I.V."/>
            <person name="Hibbett D.S."/>
        </authorList>
    </citation>
    <scope>NUCLEOTIDE SEQUENCE [LARGE SCALE GENOMIC DNA]</scope>
    <source>
        <strain evidence="1 2">CBS 109695</strain>
    </source>
</reference>
<evidence type="ECO:0000313" key="2">
    <source>
        <dbReference type="Proteomes" id="UP000076532"/>
    </source>
</evidence>
<gene>
    <name evidence="1" type="ORF">FIBSPDRAFT_969548</name>
</gene>
<dbReference type="EMBL" id="KV418269">
    <property type="protein sequence ID" value="KZP02851.1"/>
    <property type="molecule type" value="Genomic_DNA"/>
</dbReference>
<organism evidence="1 2">
    <name type="scientific">Athelia psychrophila</name>
    <dbReference type="NCBI Taxonomy" id="1759441"/>
    <lineage>
        <taxon>Eukaryota</taxon>
        <taxon>Fungi</taxon>
        <taxon>Dikarya</taxon>
        <taxon>Basidiomycota</taxon>
        <taxon>Agaricomycotina</taxon>
        <taxon>Agaricomycetes</taxon>
        <taxon>Agaricomycetidae</taxon>
        <taxon>Atheliales</taxon>
        <taxon>Atheliaceae</taxon>
        <taxon>Athelia</taxon>
    </lineage>
</organism>
<proteinExistence type="predicted"/>
<name>A0A167TED0_9AGAM</name>
<accession>A0A167TED0</accession>
<dbReference type="Proteomes" id="UP000076532">
    <property type="component" value="Unassembled WGS sequence"/>
</dbReference>
<sequence>MVSKNVLYRVESAEELVEDYGMIQLWSQALPSVVQFQLPYTGIKYCRCNDGKWVPDWSKNETYMRIVANHIVVSDLIALPWLEAFATGVGRYYSLPNPYHLKSITERDFMVEMLRAVDKIEEGLEGLNIATAQRIRYIKETITFLCKLDVALRAQKRTRAQDTAEQVAIQ</sequence>
<evidence type="ECO:0000313" key="1">
    <source>
        <dbReference type="EMBL" id="KZP02851.1"/>
    </source>
</evidence>
<protein>
    <submittedName>
        <fullName evidence="1">Uncharacterized protein</fullName>
    </submittedName>
</protein>
<dbReference type="AlphaFoldDB" id="A0A167TED0"/>